<feature type="transmembrane region" description="Helical" evidence="1">
    <location>
        <begin position="28"/>
        <end position="46"/>
    </location>
</feature>
<dbReference type="RefSeq" id="XP_002137739.1">
    <property type="nucleotide sequence ID" value="XM_002137703.3"/>
</dbReference>
<evidence type="ECO:0000256" key="1">
    <source>
        <dbReference type="SAM" id="Phobius"/>
    </source>
</evidence>
<dbReference type="GeneID" id="6897594"/>
<gene>
    <name evidence="3" type="primary">LOC6897594</name>
</gene>
<keyword evidence="1" id="KW-1133">Transmembrane helix</keyword>
<dbReference type="Proteomes" id="UP000001819">
    <property type="component" value="Chromosome 2"/>
</dbReference>
<dbReference type="OMA" id="CQSNAFM"/>
<sequence>MNDIKQLKDQQRDKHPGFDAYLDCMTRSLFTGLATFCLGFSGTYFAQKIIQSKIRYPAKYNILVASLVATGISYQTTSSRTRSCQAAWMAFEDKHTILKEETF</sequence>
<keyword evidence="1 3" id="KW-0812">Transmembrane</keyword>
<dbReference type="InterPro" id="IPR026788">
    <property type="entry name" value="Tmem141"/>
</dbReference>
<dbReference type="Pfam" id="PF15110">
    <property type="entry name" value="TMEM141"/>
    <property type="match status" value="1"/>
</dbReference>
<evidence type="ECO:0000313" key="3">
    <source>
        <dbReference type="RefSeq" id="XP_002137739.1"/>
    </source>
</evidence>
<dbReference type="Bgee" id="FBgn0248758">
    <property type="expression patterns" value="Expressed in female reproductive system and 2 other cell types or tissues"/>
</dbReference>
<dbReference type="InterPro" id="IPR038259">
    <property type="entry name" value="Tmem141_sf"/>
</dbReference>
<reference evidence="2" key="1">
    <citation type="submission" date="2024-06" db="UniProtKB">
        <authorList>
            <consortium name="RefSeq"/>
        </authorList>
    </citation>
    <scope>NUCLEOTIDE SEQUENCE [LARGE SCALE GENOMIC DNA]</scope>
    <source>
        <strain evidence="2">MV2-25</strain>
    </source>
</reference>
<proteinExistence type="predicted"/>
<keyword evidence="1" id="KW-0472">Membrane</keyword>
<evidence type="ECO:0000313" key="2">
    <source>
        <dbReference type="Proteomes" id="UP000001819"/>
    </source>
</evidence>
<reference evidence="3" key="2">
    <citation type="submission" date="2025-08" db="UniProtKB">
        <authorList>
            <consortium name="RefSeq"/>
        </authorList>
    </citation>
    <scope>IDENTIFICATION</scope>
    <source>
        <strain evidence="3">MV-25-SWS-2005</strain>
        <tissue evidence="3">Whole body</tissue>
    </source>
</reference>
<dbReference type="PANTHER" id="PTHR47229">
    <property type="entry name" value="TRANSMEMBRANE PROTEIN 141"/>
    <property type="match status" value="1"/>
</dbReference>
<accession>A0A6I8V3F2</accession>
<keyword evidence="2" id="KW-1185">Reference proteome</keyword>
<dbReference type="KEGG" id="dpo:6897594"/>
<organism evidence="2 3">
    <name type="scientific">Drosophila pseudoobscura pseudoobscura</name>
    <name type="common">Fruit fly</name>
    <dbReference type="NCBI Taxonomy" id="46245"/>
    <lineage>
        <taxon>Eukaryota</taxon>
        <taxon>Metazoa</taxon>
        <taxon>Ecdysozoa</taxon>
        <taxon>Arthropoda</taxon>
        <taxon>Hexapoda</taxon>
        <taxon>Insecta</taxon>
        <taxon>Pterygota</taxon>
        <taxon>Neoptera</taxon>
        <taxon>Endopterygota</taxon>
        <taxon>Diptera</taxon>
        <taxon>Brachycera</taxon>
        <taxon>Muscomorpha</taxon>
        <taxon>Ephydroidea</taxon>
        <taxon>Drosophilidae</taxon>
        <taxon>Drosophila</taxon>
        <taxon>Sophophora</taxon>
    </lineage>
</organism>
<protein>
    <submittedName>
        <fullName evidence="3">Transmembrane protein 141</fullName>
    </submittedName>
</protein>
<dbReference type="Gene3D" id="1.10.3350.20">
    <property type="entry name" value="Tmem141 protein family"/>
    <property type="match status" value="1"/>
</dbReference>
<dbReference type="AlphaFoldDB" id="A0A6I8V3F2"/>
<name>A0A6I8V3F2_DROPS</name>
<dbReference type="PANTHER" id="PTHR47229:SF1">
    <property type="entry name" value="TRANSMEMBRANE PROTEIN 141"/>
    <property type="match status" value="1"/>
</dbReference>
<dbReference type="InParanoid" id="A0A6I8V3F2"/>